<dbReference type="Proteomes" id="UP000596660">
    <property type="component" value="Unplaced"/>
</dbReference>
<feature type="region of interest" description="Disordered" evidence="2">
    <location>
        <begin position="712"/>
        <end position="744"/>
    </location>
</feature>
<dbReference type="InterPro" id="IPR018834">
    <property type="entry name" value="DNA/RNA-bd_Est1-type"/>
</dbReference>
<evidence type="ECO:0008006" key="7">
    <source>
        <dbReference type="Google" id="ProtNLM"/>
    </source>
</evidence>
<dbReference type="KEGG" id="cqi:110706921"/>
<dbReference type="GeneID" id="110706921"/>
<dbReference type="RefSeq" id="XP_021740609.1">
    <property type="nucleotide sequence ID" value="XM_021884917.1"/>
</dbReference>
<dbReference type="InterPro" id="IPR011990">
    <property type="entry name" value="TPR-like_helical_dom_sf"/>
</dbReference>
<dbReference type="GO" id="GO:0070034">
    <property type="term" value="F:telomerase RNA binding"/>
    <property type="evidence" value="ECO:0007669"/>
    <property type="project" value="TreeGrafter"/>
</dbReference>
<keyword evidence="1" id="KW-0677">Repeat</keyword>
<dbReference type="GO" id="GO:0000184">
    <property type="term" value="P:nuclear-transcribed mRNA catabolic process, nonsense-mediated decay"/>
    <property type="evidence" value="ECO:0007669"/>
    <property type="project" value="TreeGrafter"/>
</dbReference>
<name>A0A803LPZ8_CHEQI</name>
<evidence type="ECO:0000256" key="2">
    <source>
        <dbReference type="SAM" id="MobiDB-lite"/>
    </source>
</evidence>
<dbReference type="Gene3D" id="1.25.40.10">
    <property type="entry name" value="Tetratricopeptide repeat domain"/>
    <property type="match status" value="1"/>
</dbReference>
<protein>
    <recommendedName>
        <fullName evidence="7">Protein SMG7L</fullName>
    </recommendedName>
</protein>
<dbReference type="InterPro" id="IPR019458">
    <property type="entry name" value="Est1-like_N"/>
</dbReference>
<dbReference type="Pfam" id="PF10373">
    <property type="entry name" value="EST1_DNA_bind"/>
    <property type="match status" value="1"/>
</dbReference>
<evidence type="ECO:0000313" key="6">
    <source>
        <dbReference type="Proteomes" id="UP000596660"/>
    </source>
</evidence>
<dbReference type="PANTHER" id="PTHR15696:SF0">
    <property type="entry name" value="TELOMERASE-BINDING PROTEIN EST1A"/>
    <property type="match status" value="1"/>
</dbReference>
<organism evidence="5 6">
    <name type="scientific">Chenopodium quinoa</name>
    <name type="common">Quinoa</name>
    <dbReference type="NCBI Taxonomy" id="63459"/>
    <lineage>
        <taxon>Eukaryota</taxon>
        <taxon>Viridiplantae</taxon>
        <taxon>Streptophyta</taxon>
        <taxon>Embryophyta</taxon>
        <taxon>Tracheophyta</taxon>
        <taxon>Spermatophyta</taxon>
        <taxon>Magnoliopsida</taxon>
        <taxon>eudicotyledons</taxon>
        <taxon>Gunneridae</taxon>
        <taxon>Pentapetalae</taxon>
        <taxon>Caryophyllales</taxon>
        <taxon>Chenopodiaceae</taxon>
        <taxon>Chenopodioideae</taxon>
        <taxon>Atripliceae</taxon>
        <taxon>Chenopodium</taxon>
    </lineage>
</organism>
<keyword evidence="6" id="KW-1185">Reference proteome</keyword>
<evidence type="ECO:0000256" key="1">
    <source>
        <dbReference type="ARBA" id="ARBA00022737"/>
    </source>
</evidence>
<reference evidence="5" key="1">
    <citation type="journal article" date="2017" name="Nature">
        <title>The genome of Chenopodium quinoa.</title>
        <authorList>
            <person name="Jarvis D.E."/>
            <person name="Ho Y.S."/>
            <person name="Lightfoot D.J."/>
            <person name="Schmoeckel S.M."/>
            <person name="Li B."/>
            <person name="Borm T.J.A."/>
            <person name="Ohyanagi H."/>
            <person name="Mineta K."/>
            <person name="Michell C.T."/>
            <person name="Saber N."/>
            <person name="Kharbatia N.M."/>
            <person name="Rupper R.R."/>
            <person name="Sharp A.R."/>
            <person name="Dally N."/>
            <person name="Boughton B.A."/>
            <person name="Woo Y.H."/>
            <person name="Gao G."/>
            <person name="Schijlen E.G.W.M."/>
            <person name="Guo X."/>
            <person name="Momin A.A."/>
            <person name="Negrao S."/>
            <person name="Al-Babili S."/>
            <person name="Gehring C."/>
            <person name="Roessner U."/>
            <person name="Jung C."/>
            <person name="Murphy K."/>
            <person name="Arold S.T."/>
            <person name="Gojobori T."/>
            <person name="van der Linden C.G."/>
            <person name="van Loo E.N."/>
            <person name="Jellen E.N."/>
            <person name="Maughan P.J."/>
            <person name="Tester M."/>
        </authorList>
    </citation>
    <scope>NUCLEOTIDE SEQUENCE [LARGE SCALE GENOMIC DNA]</scope>
    <source>
        <strain evidence="5">cv. PI 614886</strain>
    </source>
</reference>
<reference evidence="5" key="2">
    <citation type="submission" date="2021-03" db="UniProtKB">
        <authorList>
            <consortium name="EnsemblPlants"/>
        </authorList>
    </citation>
    <scope>IDENTIFICATION</scope>
</reference>
<dbReference type="InterPro" id="IPR045153">
    <property type="entry name" value="Est1/Ebs1-like"/>
</dbReference>
<feature type="compositionally biased region" description="Pro residues" evidence="2">
    <location>
        <begin position="732"/>
        <end position="744"/>
    </location>
</feature>
<evidence type="ECO:0000259" key="3">
    <source>
        <dbReference type="Pfam" id="PF10373"/>
    </source>
</evidence>
<feature type="compositionally biased region" description="Low complexity" evidence="2">
    <location>
        <begin position="635"/>
        <end position="646"/>
    </location>
</feature>
<dbReference type="EnsemblPlants" id="AUR62017027-RA">
    <property type="protein sequence ID" value="AUR62017027-RA:cds"/>
    <property type="gene ID" value="AUR62017027"/>
</dbReference>
<dbReference type="GO" id="GO:0005697">
    <property type="term" value="C:telomerase holoenzyme complex"/>
    <property type="evidence" value="ECO:0007669"/>
    <property type="project" value="TreeGrafter"/>
</dbReference>
<feature type="compositionally biased region" description="Low complexity" evidence="2">
    <location>
        <begin position="776"/>
        <end position="790"/>
    </location>
</feature>
<dbReference type="PANTHER" id="PTHR15696">
    <property type="entry name" value="SMG-7 SUPPRESSOR WITH MORPHOLOGICAL EFFECT ON GENITALIA PROTEIN 7"/>
    <property type="match status" value="1"/>
</dbReference>
<proteinExistence type="predicted"/>
<dbReference type="RefSeq" id="XP_021740608.1">
    <property type="nucleotide sequence ID" value="XM_021884916.1"/>
</dbReference>
<dbReference type="SUPFAM" id="SSF48452">
    <property type="entry name" value="TPR-like"/>
    <property type="match status" value="1"/>
</dbReference>
<feature type="region of interest" description="Disordered" evidence="2">
    <location>
        <begin position="769"/>
        <end position="790"/>
    </location>
</feature>
<dbReference type="Gramene" id="AUR62017027-RA">
    <property type="protein sequence ID" value="AUR62017027-RA:cds"/>
    <property type="gene ID" value="AUR62017027"/>
</dbReference>
<dbReference type="RefSeq" id="XP_021740605.1">
    <property type="nucleotide sequence ID" value="XM_021884913.1"/>
</dbReference>
<evidence type="ECO:0000259" key="4">
    <source>
        <dbReference type="Pfam" id="PF10374"/>
    </source>
</evidence>
<dbReference type="AlphaFoldDB" id="A0A803LPZ8"/>
<evidence type="ECO:0000313" key="5">
    <source>
        <dbReference type="EnsemblPlants" id="AUR62017027-RA:cds"/>
    </source>
</evidence>
<dbReference type="GO" id="GO:0042162">
    <property type="term" value="F:telomeric DNA binding"/>
    <property type="evidence" value="ECO:0007669"/>
    <property type="project" value="TreeGrafter"/>
</dbReference>
<dbReference type="OrthoDB" id="69928at2759"/>
<dbReference type="FunFam" id="1.25.40.10:FF:000225">
    <property type="entry name" value="Protein SMG7"/>
    <property type="match status" value="1"/>
</dbReference>
<feature type="domain" description="Telomerase activating protein Est1-like N-terminal" evidence="4">
    <location>
        <begin position="67"/>
        <end position="188"/>
    </location>
</feature>
<feature type="region of interest" description="Disordered" evidence="2">
    <location>
        <begin position="635"/>
        <end position="680"/>
    </location>
</feature>
<gene>
    <name evidence="5" type="primary">LOC110706921</name>
</gene>
<dbReference type="OMA" id="KCQFLCH"/>
<dbReference type="RefSeq" id="XP_021740606.1">
    <property type="nucleotide sequence ID" value="XM_021884914.1"/>
</dbReference>
<dbReference type="Pfam" id="PF10374">
    <property type="entry name" value="EST1"/>
    <property type="match status" value="1"/>
</dbReference>
<sequence>MPTDSLKNRREIRSCLVEVSDTEKRLWACFHSKGVLHNDAKDLYRKACCIYEKLFLNNSELPDLQNIEYLLWRLHYKHIDEFRKIISQSSAKSEDKMAATSQKKVANKDIIDAHMEGFKSFLSKATKFYQDLIRKIKRFYGLFDEPWFYKNDRSAGCVEQRELHKCQFVSHRLCICLGDLARYQELYEKPTIQQRNWSVAASYYLEAAKIYPDGGNPQNQLAVLATYIGDEFLALYHCIRSLAVKEPFQDALQNLMLLFERNRSIDMESKANELYDFSKPSEWISSPNKLAPANGASLYYTTPKVTEHNKSMPTDAWNLIIRTNSFFFLESSLESFPSTFSSTLRELEALLALDVSELSSALESYRNMNLSKAGPYRALHIITVLIFIIHNLAEPPEKKFLKPKNEMQQSMLVKLALTIAFTFMGRFVDRCLKGSPVIYFPLLPAVLVFVEWLVGAADKVDVNDEKCDSARRYFFSSFVDLLNQLQQNRAQNTFPDHIALWEDYELRGFVPLLHTHNSLDFSSHWEEEINYKMRNEYRAHRIVKAAIKIAKEPAGCTRKWLFYDDVSRIFSALEAVDSGKSAVVDEEEDIVFKPITRRNSEPIQKEPKTEASDECLRRASSLLVAQNRDLFNSTSSSSNFFPSSSNQAAQNEHHSSTNSTISEGPITPIAAGPPSLSSWVLNGEKISNERTKGRDADRSVLEPIEEAVASDGLMRSLSLSTSDSSGPASPVASPPPCSTPTPPAPLLPSNAVWFINAATHQPVNFSSYPPNGPQASPGLPSFSDSSSPWSRPQFPKLGNHNLPWVPNHAMQDQCTASRDFNSNRGSEPSSFGLFDNWRCNNSWGSAGTMYVDGGPPLFLPSSSLLHGLQDHHQRAKPYVSPEITNTRPEPQPLLQYLKEREWQLQQNSPFTGSPYMHK</sequence>
<accession>A0A803LPZ8</accession>
<dbReference type="RefSeq" id="XP_021740610.1">
    <property type="nucleotide sequence ID" value="XM_021884918.1"/>
</dbReference>
<feature type="domain" description="DNA/RNA-binding" evidence="3">
    <location>
        <begin position="200"/>
        <end position="515"/>
    </location>
</feature>
<dbReference type="RefSeq" id="XP_021740607.1">
    <property type="nucleotide sequence ID" value="XM_021884915.1"/>
</dbReference>
<feature type="compositionally biased region" description="Low complexity" evidence="2">
    <location>
        <begin position="713"/>
        <end position="731"/>
    </location>
</feature>